<reference evidence="3 4" key="1">
    <citation type="journal article" date="2018" name="Mol. Biol. Evol.">
        <title>Analysis of the draft genome of the red seaweed Gracilariopsis chorda provides insights into genome size evolution in Rhodophyta.</title>
        <authorList>
            <person name="Lee J."/>
            <person name="Yang E.C."/>
            <person name="Graf L."/>
            <person name="Yang J.H."/>
            <person name="Qiu H."/>
            <person name="Zel Zion U."/>
            <person name="Chan C.X."/>
            <person name="Stephens T.G."/>
            <person name="Weber A.P.M."/>
            <person name="Boo G.H."/>
            <person name="Boo S.M."/>
            <person name="Kim K.M."/>
            <person name="Shin Y."/>
            <person name="Jung M."/>
            <person name="Lee S.J."/>
            <person name="Yim H.S."/>
            <person name="Lee J.H."/>
            <person name="Bhattacharya D."/>
            <person name="Yoon H.S."/>
        </authorList>
    </citation>
    <scope>NUCLEOTIDE SEQUENCE [LARGE SCALE GENOMIC DNA]</scope>
    <source>
        <strain evidence="3 4">SKKU-2015</strain>
        <tissue evidence="3">Whole body</tissue>
    </source>
</reference>
<proteinExistence type="inferred from homology"/>
<feature type="domain" description="GH16" evidence="2">
    <location>
        <begin position="51"/>
        <end position="288"/>
    </location>
</feature>
<comment type="similarity">
    <text evidence="1">Belongs to the glycosyl hydrolase 16 family.</text>
</comment>
<dbReference type="InterPro" id="IPR013320">
    <property type="entry name" value="ConA-like_dom_sf"/>
</dbReference>
<evidence type="ECO:0000256" key="1">
    <source>
        <dbReference type="ARBA" id="ARBA00006865"/>
    </source>
</evidence>
<gene>
    <name evidence="3" type="ORF">BWQ96_05159</name>
</gene>
<dbReference type="InterPro" id="IPR050546">
    <property type="entry name" value="Glycosyl_Hydrlase_16"/>
</dbReference>
<dbReference type="Gene3D" id="2.60.120.200">
    <property type="match status" value="1"/>
</dbReference>
<dbReference type="PANTHER" id="PTHR10963:SF55">
    <property type="entry name" value="GLYCOSIDE HYDROLASE FAMILY 16 PROTEIN"/>
    <property type="match status" value="1"/>
</dbReference>
<evidence type="ECO:0000259" key="2">
    <source>
        <dbReference type="PROSITE" id="PS51762"/>
    </source>
</evidence>
<dbReference type="OrthoDB" id="4781at2759"/>
<keyword evidence="4" id="KW-1185">Reference proteome</keyword>
<dbReference type="GO" id="GO:0004553">
    <property type="term" value="F:hydrolase activity, hydrolyzing O-glycosyl compounds"/>
    <property type="evidence" value="ECO:0007669"/>
    <property type="project" value="InterPro"/>
</dbReference>
<dbReference type="PANTHER" id="PTHR10963">
    <property type="entry name" value="GLYCOSYL HYDROLASE-RELATED"/>
    <property type="match status" value="1"/>
</dbReference>
<protein>
    <submittedName>
        <fullName evidence="3">Beta-porphyranase A</fullName>
    </submittedName>
</protein>
<dbReference type="SUPFAM" id="SSF49899">
    <property type="entry name" value="Concanavalin A-like lectins/glucanases"/>
    <property type="match status" value="1"/>
</dbReference>
<sequence>MKKFLKGSSSLRDYVHQEFHDREEQICKLRQTGMGLLDRLFDRIPSRPPGTEGTWTLVEQVSDEFEGNSLDTSKWEPFNRNWRGRPPGWFNSENVTVGDDCLQLHSRLQDPPPGYPPDYHTFSTAFVRSKTKVRYGYFEARVQPARSCISSAFWFVRNDAEAWNEIDVFEVSNKDGHECSFTMNAHVFRKGTQVMQRKLHHAQATTLPFRVCDQPFTAALDWTPQYLKWLVDGKVVRQLPNEHWHDHMWVQFDSETMPNWFGNPSCEDDRDVPCCYKVYYIRAWQREG</sequence>
<dbReference type="EMBL" id="NBIV01000070">
    <property type="protein sequence ID" value="PXF45120.1"/>
    <property type="molecule type" value="Genomic_DNA"/>
</dbReference>
<dbReference type="GO" id="GO:0005975">
    <property type="term" value="P:carbohydrate metabolic process"/>
    <property type="evidence" value="ECO:0007669"/>
    <property type="project" value="InterPro"/>
</dbReference>
<organism evidence="3 4">
    <name type="scientific">Gracilariopsis chorda</name>
    <dbReference type="NCBI Taxonomy" id="448386"/>
    <lineage>
        <taxon>Eukaryota</taxon>
        <taxon>Rhodophyta</taxon>
        <taxon>Florideophyceae</taxon>
        <taxon>Rhodymeniophycidae</taxon>
        <taxon>Gracilariales</taxon>
        <taxon>Gracilariaceae</taxon>
        <taxon>Gracilariopsis</taxon>
    </lineage>
</organism>
<dbReference type="InterPro" id="IPR000757">
    <property type="entry name" value="Beta-glucanase-like"/>
</dbReference>
<accession>A0A2V3IVF4</accession>
<dbReference type="PROSITE" id="PS51762">
    <property type="entry name" value="GH16_2"/>
    <property type="match status" value="1"/>
</dbReference>
<dbReference type="AlphaFoldDB" id="A0A2V3IVF4"/>
<dbReference type="Proteomes" id="UP000247409">
    <property type="component" value="Unassembled WGS sequence"/>
</dbReference>
<dbReference type="Pfam" id="PF00722">
    <property type="entry name" value="Glyco_hydro_16"/>
    <property type="match status" value="1"/>
</dbReference>
<evidence type="ECO:0000313" key="3">
    <source>
        <dbReference type="EMBL" id="PXF45120.1"/>
    </source>
</evidence>
<name>A0A2V3IVF4_9FLOR</name>
<comment type="caution">
    <text evidence="3">The sequence shown here is derived from an EMBL/GenBank/DDBJ whole genome shotgun (WGS) entry which is preliminary data.</text>
</comment>
<evidence type="ECO:0000313" key="4">
    <source>
        <dbReference type="Proteomes" id="UP000247409"/>
    </source>
</evidence>